<comment type="caution">
    <text evidence="1">The sequence shown here is derived from an EMBL/GenBank/DDBJ whole genome shotgun (WGS) entry which is preliminary data.</text>
</comment>
<proteinExistence type="predicted"/>
<dbReference type="InterPro" id="IPR025322">
    <property type="entry name" value="PADRE_dom"/>
</dbReference>
<dbReference type="PANTHER" id="PTHR33148">
    <property type="entry name" value="PLASTID MOVEMENT IMPAIRED PROTEIN-RELATED"/>
    <property type="match status" value="1"/>
</dbReference>
<dbReference type="Pfam" id="PF14009">
    <property type="entry name" value="PADRE"/>
    <property type="match status" value="1"/>
</dbReference>
<keyword evidence="2" id="KW-1185">Reference proteome</keyword>
<evidence type="ECO:0000313" key="1">
    <source>
        <dbReference type="EMBL" id="KAB2620749.1"/>
    </source>
</evidence>
<gene>
    <name evidence="1" type="ORF">D8674_039507</name>
</gene>
<dbReference type="EMBL" id="SMOL01000293">
    <property type="protein sequence ID" value="KAB2620749.1"/>
    <property type="molecule type" value="Genomic_DNA"/>
</dbReference>
<dbReference type="OrthoDB" id="1916282at2759"/>
<accession>A0A5N5GYN9</accession>
<evidence type="ECO:0000313" key="2">
    <source>
        <dbReference type="Proteomes" id="UP000327157"/>
    </source>
</evidence>
<reference evidence="1 2" key="2">
    <citation type="submission" date="2019-11" db="EMBL/GenBank/DDBJ databases">
        <title>A de novo genome assembly of a pear dwarfing rootstock.</title>
        <authorList>
            <person name="Wang F."/>
            <person name="Wang J."/>
            <person name="Li S."/>
            <person name="Zhang Y."/>
            <person name="Fang M."/>
            <person name="Ma L."/>
            <person name="Zhao Y."/>
            <person name="Jiang S."/>
        </authorList>
    </citation>
    <scope>NUCLEOTIDE SEQUENCE [LARGE SCALE GENOMIC DNA]</scope>
    <source>
        <strain evidence="1">S2</strain>
        <tissue evidence="1">Leaf</tissue>
    </source>
</reference>
<dbReference type="Proteomes" id="UP000327157">
    <property type="component" value="Unassembled WGS sequence"/>
</dbReference>
<organism evidence="1 2">
    <name type="scientific">Pyrus ussuriensis x Pyrus communis</name>
    <dbReference type="NCBI Taxonomy" id="2448454"/>
    <lineage>
        <taxon>Eukaryota</taxon>
        <taxon>Viridiplantae</taxon>
        <taxon>Streptophyta</taxon>
        <taxon>Embryophyta</taxon>
        <taxon>Tracheophyta</taxon>
        <taxon>Spermatophyta</taxon>
        <taxon>Magnoliopsida</taxon>
        <taxon>eudicotyledons</taxon>
        <taxon>Gunneridae</taxon>
        <taxon>Pentapetalae</taxon>
        <taxon>rosids</taxon>
        <taxon>fabids</taxon>
        <taxon>Rosales</taxon>
        <taxon>Rosaceae</taxon>
        <taxon>Amygdaloideae</taxon>
        <taxon>Maleae</taxon>
        <taxon>Pyrus</taxon>
    </lineage>
</organism>
<reference evidence="1 2" key="1">
    <citation type="submission" date="2019-09" db="EMBL/GenBank/DDBJ databases">
        <authorList>
            <person name="Ou C."/>
        </authorList>
    </citation>
    <scope>NUCLEOTIDE SEQUENCE [LARGE SCALE GENOMIC DNA]</scope>
    <source>
        <strain evidence="1">S2</strain>
        <tissue evidence="1">Leaf</tissue>
    </source>
</reference>
<sequence>MSSINDDLQIPVSASTASPAWVCDSYSSLSFRFASVVRLSLHSSVLSLGYHSHPDPSSLYYGHWKNALKKSYNMSGTAEAATVMDQTFTSASLVVHFTTVPNTALLHHIDEYAYVLSWILTGSGGVLEFRGPILAAEILTGFPRYGIFQQGKAYLPMSDQETLTSGQYYLLPLKADQPICRNGVAEKPVAAEAEPVEKSFGAEPDFTENLVNGLSGVGVEVLEKAAEGEPVKMSCGAGSEVGVMEAAEAEPVKKSFCAGSDFVENLAKGSSGLEVLPSGGDGVWRVKLVIETKQLEELFSENGDAGALIETMRMAAGGGWASTPKKTKSLWGGGGGWRKSNFSNLL</sequence>
<dbReference type="PANTHER" id="PTHR33148:SF33">
    <property type="entry name" value="DUF4228 DOMAIN PROTEIN"/>
    <property type="match status" value="1"/>
</dbReference>
<name>A0A5N5GYN9_9ROSA</name>
<protein>
    <submittedName>
        <fullName evidence="1">Uncharacterized protein</fullName>
    </submittedName>
</protein>
<dbReference type="AlphaFoldDB" id="A0A5N5GYN9"/>